<comment type="function">
    <text evidence="6">DNA-dependent RNA polymerase catalyzes the transcription of DNA into RNA using the four ribonucleoside triphosphates as substrates. Specific peripheric component of RNA polymerase III which synthesizes small RNAs, such as 5S rRNA and tRNAs.</text>
</comment>
<evidence type="ECO:0000256" key="2">
    <source>
        <dbReference type="ARBA" id="ARBA00011038"/>
    </source>
</evidence>
<name>A0A376B0M4_9ASCO</name>
<dbReference type="InterPro" id="IPR036388">
    <property type="entry name" value="WH-like_DNA-bd_sf"/>
</dbReference>
<evidence type="ECO:0000256" key="3">
    <source>
        <dbReference type="ARBA" id="ARBA00022478"/>
    </source>
</evidence>
<keyword evidence="4 6" id="KW-0804">Transcription</keyword>
<dbReference type="Gene3D" id="1.10.10.10">
    <property type="entry name" value="Winged helix-like DNA-binding domain superfamily/Winged helix DNA-binding domain"/>
    <property type="match status" value="1"/>
</dbReference>
<evidence type="ECO:0000256" key="1">
    <source>
        <dbReference type="ARBA" id="ARBA00004123"/>
    </source>
</evidence>
<organism evidence="7 8">
    <name type="scientific">Saccharomycodes ludwigii</name>
    <dbReference type="NCBI Taxonomy" id="36035"/>
    <lineage>
        <taxon>Eukaryota</taxon>
        <taxon>Fungi</taxon>
        <taxon>Dikarya</taxon>
        <taxon>Ascomycota</taxon>
        <taxon>Saccharomycotina</taxon>
        <taxon>Saccharomycetes</taxon>
        <taxon>Saccharomycodales</taxon>
        <taxon>Saccharomycodaceae</taxon>
        <taxon>Saccharomycodes</taxon>
    </lineage>
</organism>
<keyword evidence="5 6" id="KW-0539">Nucleus</keyword>
<dbReference type="InterPro" id="IPR016049">
    <property type="entry name" value="RNA_pol_Rpc34-like"/>
</dbReference>
<accession>A0A376B0M4</accession>
<comment type="similarity">
    <text evidence="2 6">Belongs to the eukaryotic RPC34/RPC39 RNA polymerase subunit family.</text>
</comment>
<dbReference type="OrthoDB" id="613763at2759"/>
<evidence type="ECO:0000313" key="7">
    <source>
        <dbReference type="EMBL" id="SSD58245.1"/>
    </source>
</evidence>
<keyword evidence="8" id="KW-1185">Reference proteome</keyword>
<dbReference type="GO" id="GO:0005666">
    <property type="term" value="C:RNA polymerase III complex"/>
    <property type="evidence" value="ECO:0007669"/>
    <property type="project" value="UniProtKB-UniRule"/>
</dbReference>
<dbReference type="Proteomes" id="UP000262825">
    <property type="component" value="Unassembled WGS sequence"/>
</dbReference>
<sequence length="336" mass="38848">MNSNTNNNAATIEQQQLLQLSDRAKDLHDKMLLTANKVYTQQEIQDLMGLNNLQDLMLIVQELLNNNLVKLMKQNNQLKFQAVSINEAFKKSKMSADESLVYSYIESSGREGIWIKTIKARTNLHQHVVMKCLKNLEAAKYVKSIKNVKYPTRKIYMLYNLQPSIEVTGGPWFTDGELDVEFINSLLTIIWRFIAEKTYPNGFNNFEQSERDESNNENNGKLFSYNVKNYASAQEILNFINSSNISKVDLSTHDIISLCESLRYDDKLEKIGFDSYKVTLNSIVQMNSGSDLLQTVQTKNSNNRRRNETFNIFKFTSYISPSRSDKEGVYFDEWIL</sequence>
<dbReference type="GO" id="GO:0005737">
    <property type="term" value="C:cytoplasm"/>
    <property type="evidence" value="ECO:0007669"/>
    <property type="project" value="UniProtKB-ARBA"/>
</dbReference>
<evidence type="ECO:0000256" key="5">
    <source>
        <dbReference type="ARBA" id="ARBA00023242"/>
    </source>
</evidence>
<dbReference type="PIRSF" id="PIRSF028763">
    <property type="entry name" value="RNA_pol_Rpc34"/>
    <property type="match status" value="1"/>
</dbReference>
<dbReference type="PANTHER" id="PTHR12780">
    <property type="entry name" value="RNA POLYMERASE III DNA DIRECTED , 39KD SUBUNIT-RELATED"/>
    <property type="match status" value="1"/>
</dbReference>
<dbReference type="VEuPathDB" id="FungiDB:SCODWIG_00006"/>
<dbReference type="GO" id="GO:0005654">
    <property type="term" value="C:nucleoplasm"/>
    <property type="evidence" value="ECO:0007669"/>
    <property type="project" value="UniProtKB-ARBA"/>
</dbReference>
<dbReference type="AlphaFoldDB" id="A0A376B0M4"/>
<dbReference type="SUPFAM" id="SSF46785">
    <property type="entry name" value="Winged helix' DNA-binding domain"/>
    <property type="match status" value="1"/>
</dbReference>
<reference evidence="8" key="1">
    <citation type="submission" date="2018-06" db="EMBL/GenBank/DDBJ databases">
        <authorList>
            <person name="Guldener U."/>
        </authorList>
    </citation>
    <scope>NUCLEOTIDE SEQUENCE [LARGE SCALE GENOMIC DNA]</scope>
    <source>
        <strain evidence="8">UTAD17</strain>
    </source>
</reference>
<protein>
    <recommendedName>
        <fullName evidence="6">DNA-directed RNA polymerase III subunit RPC6</fullName>
        <shortName evidence="6">RNA polymerase III subunit C6</shortName>
    </recommendedName>
</protein>
<evidence type="ECO:0000256" key="6">
    <source>
        <dbReference type="PIRNR" id="PIRNR028763"/>
    </source>
</evidence>
<gene>
    <name evidence="7" type="ORF">SCODWIG_00006</name>
</gene>
<evidence type="ECO:0000313" key="8">
    <source>
        <dbReference type="Proteomes" id="UP000262825"/>
    </source>
</evidence>
<keyword evidence="3 6" id="KW-0240">DNA-directed RNA polymerase</keyword>
<proteinExistence type="inferred from homology"/>
<dbReference type="FunFam" id="1.10.10.10:FF:000116">
    <property type="entry name" value="DNA-directed RNA polymerase III subunit RPC6"/>
    <property type="match status" value="1"/>
</dbReference>
<dbReference type="EMBL" id="UFAJ01000001">
    <property type="protein sequence ID" value="SSD58245.1"/>
    <property type="molecule type" value="Genomic_DNA"/>
</dbReference>
<dbReference type="GO" id="GO:0006383">
    <property type="term" value="P:transcription by RNA polymerase III"/>
    <property type="evidence" value="ECO:0007669"/>
    <property type="project" value="UniProtKB-UniRule"/>
</dbReference>
<evidence type="ECO:0000256" key="4">
    <source>
        <dbReference type="ARBA" id="ARBA00023163"/>
    </source>
</evidence>
<dbReference type="InterPro" id="IPR007832">
    <property type="entry name" value="RNA_pol_Rpc34"/>
</dbReference>
<dbReference type="Pfam" id="PF05158">
    <property type="entry name" value="RNA_pol_Rpc34"/>
    <property type="match status" value="1"/>
</dbReference>
<comment type="subcellular location">
    <subcellularLocation>
        <location evidence="1 6">Nucleus</location>
    </subcellularLocation>
</comment>
<dbReference type="InterPro" id="IPR036390">
    <property type="entry name" value="WH_DNA-bd_sf"/>
</dbReference>